<reference evidence="8" key="1">
    <citation type="submission" date="2025-08" db="UniProtKB">
        <authorList>
            <consortium name="RefSeq"/>
        </authorList>
    </citation>
    <scope>IDENTIFICATION</scope>
    <source>
        <tissue evidence="8">Muscle</tissue>
    </source>
</reference>
<feature type="transmembrane region" description="Helical" evidence="6">
    <location>
        <begin position="223"/>
        <end position="244"/>
    </location>
</feature>
<evidence type="ECO:0000313" key="8">
    <source>
        <dbReference type="RefSeq" id="XP_013787724.1"/>
    </source>
</evidence>
<dbReference type="Proteomes" id="UP000694941">
    <property type="component" value="Unplaced"/>
</dbReference>
<evidence type="ECO:0000313" key="7">
    <source>
        <dbReference type="Proteomes" id="UP000694941"/>
    </source>
</evidence>
<dbReference type="GeneID" id="106471654"/>
<keyword evidence="4 6" id="KW-1133">Transmembrane helix</keyword>
<dbReference type="PANTHER" id="PTHR16007">
    <property type="entry name" value="EPIDIDYMAL MEMBRANE PROTEIN E9-RELATED"/>
    <property type="match status" value="1"/>
</dbReference>
<proteinExistence type="inferred from homology"/>
<dbReference type="PANTHER" id="PTHR16007:SF15">
    <property type="entry name" value="TRANSMEMBRANE PROTEIN 45B"/>
    <property type="match status" value="1"/>
</dbReference>
<feature type="transmembrane region" description="Helical" evidence="6">
    <location>
        <begin position="12"/>
        <end position="32"/>
    </location>
</feature>
<evidence type="ECO:0000256" key="1">
    <source>
        <dbReference type="ARBA" id="ARBA00004141"/>
    </source>
</evidence>
<organism evidence="7 8">
    <name type="scientific">Limulus polyphemus</name>
    <name type="common">Atlantic horseshoe crab</name>
    <dbReference type="NCBI Taxonomy" id="6850"/>
    <lineage>
        <taxon>Eukaryota</taxon>
        <taxon>Metazoa</taxon>
        <taxon>Ecdysozoa</taxon>
        <taxon>Arthropoda</taxon>
        <taxon>Chelicerata</taxon>
        <taxon>Merostomata</taxon>
        <taxon>Xiphosura</taxon>
        <taxon>Limulidae</taxon>
        <taxon>Limulus</taxon>
    </lineage>
</organism>
<comment type="similarity">
    <text evidence="2">Belongs to the TMEM45 family.</text>
</comment>
<gene>
    <name evidence="8" type="primary">LOC106471654</name>
</gene>
<keyword evidence="7" id="KW-1185">Reference proteome</keyword>
<dbReference type="RefSeq" id="XP_013787724.1">
    <property type="nucleotide sequence ID" value="XM_013932270.2"/>
</dbReference>
<keyword evidence="3 6" id="KW-0812">Transmembrane</keyword>
<name>A0ABM1BSC7_LIMPO</name>
<evidence type="ECO:0000256" key="5">
    <source>
        <dbReference type="ARBA" id="ARBA00023136"/>
    </source>
</evidence>
<dbReference type="Pfam" id="PF04819">
    <property type="entry name" value="DUF716"/>
    <property type="match status" value="1"/>
</dbReference>
<evidence type="ECO:0000256" key="4">
    <source>
        <dbReference type="ARBA" id="ARBA00022989"/>
    </source>
</evidence>
<evidence type="ECO:0000256" key="3">
    <source>
        <dbReference type="ARBA" id="ARBA00022692"/>
    </source>
</evidence>
<evidence type="ECO:0000256" key="6">
    <source>
        <dbReference type="SAM" id="Phobius"/>
    </source>
</evidence>
<evidence type="ECO:0000256" key="2">
    <source>
        <dbReference type="ARBA" id="ARBA00006948"/>
    </source>
</evidence>
<feature type="transmembrane region" description="Helical" evidence="6">
    <location>
        <begin position="179"/>
        <end position="203"/>
    </location>
</feature>
<dbReference type="InterPro" id="IPR006904">
    <property type="entry name" value="DUF716"/>
</dbReference>
<sequence length="293" mass="33738">MGTFGGHILPGSFFILFATWWTISLFGKYFRVLTQRGPARRFRARASFPYPHLPNLPVEGCLKVLFCAIGITGETITAFDDQGRFAAMVNAHHITMFFFFGINGVLDILLFYKFPVPPDSDYVSMVMALCVEALLFHFHLHGRSDMDIHVHTLLLYTVVASAIVLVVEINHRENVSVVFLRAFFTLLQGTWFYQIGFILYNPIPDALPWDQNNHQQIMLVTAIFAWHMAAIIVFMGFIGFFVWLKYRPLLQQSDLYNNVTRNNIYVEILHSSTDQNQETDEKKPCLVEEEDEL</sequence>
<comment type="subcellular location">
    <subcellularLocation>
        <location evidence="1">Membrane</location>
        <topology evidence="1">Multi-pass membrane protein</topology>
    </subcellularLocation>
</comment>
<keyword evidence="5 6" id="KW-0472">Membrane</keyword>
<feature type="transmembrane region" description="Helical" evidence="6">
    <location>
        <begin position="91"/>
        <end position="110"/>
    </location>
</feature>
<feature type="transmembrane region" description="Helical" evidence="6">
    <location>
        <begin position="148"/>
        <end position="167"/>
    </location>
</feature>
<accession>A0ABM1BSC7</accession>
<dbReference type="InterPro" id="IPR042127">
    <property type="entry name" value="TMEM45"/>
</dbReference>
<protein>
    <submittedName>
        <fullName evidence="8">Transmembrane protein 45B-like</fullName>
    </submittedName>
</protein>